<dbReference type="PANTHER" id="PTHR32096">
    <property type="entry name" value="WRKY TRANSCRIPTION FACTOR 30-RELATED-RELATED"/>
    <property type="match status" value="1"/>
</dbReference>
<evidence type="ECO:0000256" key="3">
    <source>
        <dbReference type="ARBA" id="ARBA00023125"/>
    </source>
</evidence>
<feature type="compositionally biased region" description="Low complexity" evidence="7">
    <location>
        <begin position="261"/>
        <end position="275"/>
    </location>
</feature>
<evidence type="ECO:0000313" key="9">
    <source>
        <dbReference type="EMBL" id="KAL2550579.1"/>
    </source>
</evidence>
<feature type="region of interest" description="Disordered" evidence="7">
    <location>
        <begin position="131"/>
        <end position="152"/>
    </location>
</feature>
<keyword evidence="2" id="KW-0805">Transcription regulation</keyword>
<reference evidence="10" key="1">
    <citation type="submission" date="2024-07" db="EMBL/GenBank/DDBJ databases">
        <title>Two chromosome-level genome assemblies of Korean endemic species Abeliophyllum distichum and Forsythia ovata (Oleaceae).</title>
        <authorList>
            <person name="Jang H."/>
        </authorList>
    </citation>
    <scope>NUCLEOTIDE SEQUENCE [LARGE SCALE GENOMIC DNA]</scope>
</reference>
<dbReference type="InterPro" id="IPR036576">
    <property type="entry name" value="WRKY_dom_sf"/>
</dbReference>
<dbReference type="SUPFAM" id="SSF118290">
    <property type="entry name" value="WRKY DNA-binding domain"/>
    <property type="match status" value="1"/>
</dbReference>
<gene>
    <name evidence="9" type="ORF">Fot_12109</name>
</gene>
<dbReference type="AlphaFoldDB" id="A0ABD1WLK9"/>
<keyword evidence="10" id="KW-1185">Reference proteome</keyword>
<dbReference type="GO" id="GO:0003677">
    <property type="term" value="F:DNA binding"/>
    <property type="evidence" value="ECO:0007669"/>
    <property type="project" value="UniProtKB-KW"/>
</dbReference>
<evidence type="ECO:0000256" key="6">
    <source>
        <dbReference type="ARBA" id="ARBA00060761"/>
    </source>
</evidence>
<evidence type="ECO:0000256" key="5">
    <source>
        <dbReference type="ARBA" id="ARBA00023242"/>
    </source>
</evidence>
<feature type="compositionally biased region" description="Polar residues" evidence="7">
    <location>
        <begin position="131"/>
        <end position="140"/>
    </location>
</feature>
<feature type="compositionally biased region" description="Polar residues" evidence="7">
    <location>
        <begin position="224"/>
        <end position="254"/>
    </location>
</feature>
<dbReference type="GO" id="GO:0005634">
    <property type="term" value="C:nucleus"/>
    <property type="evidence" value="ECO:0007669"/>
    <property type="project" value="UniProtKB-SubCell"/>
</dbReference>
<dbReference type="EMBL" id="JBFOLJ010000003">
    <property type="protein sequence ID" value="KAL2550579.1"/>
    <property type="molecule type" value="Genomic_DNA"/>
</dbReference>
<dbReference type="PROSITE" id="PS50811">
    <property type="entry name" value="WRKY"/>
    <property type="match status" value="1"/>
</dbReference>
<comment type="caution">
    <text evidence="9">The sequence shown here is derived from an EMBL/GenBank/DDBJ whole genome shotgun (WGS) entry which is preliminary data.</text>
</comment>
<dbReference type="PANTHER" id="PTHR32096:SF80">
    <property type="entry name" value="WRKY TRANSCRIPTION FACTOR 27-RELATED"/>
    <property type="match status" value="1"/>
</dbReference>
<dbReference type="FunFam" id="2.20.25.80:FF:000007">
    <property type="entry name" value="WRKY transcription factor 22"/>
    <property type="match status" value="1"/>
</dbReference>
<accession>A0ABD1WLK9</accession>
<proteinExistence type="inferred from homology"/>
<organism evidence="9 10">
    <name type="scientific">Forsythia ovata</name>
    <dbReference type="NCBI Taxonomy" id="205694"/>
    <lineage>
        <taxon>Eukaryota</taxon>
        <taxon>Viridiplantae</taxon>
        <taxon>Streptophyta</taxon>
        <taxon>Embryophyta</taxon>
        <taxon>Tracheophyta</taxon>
        <taxon>Spermatophyta</taxon>
        <taxon>Magnoliopsida</taxon>
        <taxon>eudicotyledons</taxon>
        <taxon>Gunneridae</taxon>
        <taxon>Pentapetalae</taxon>
        <taxon>asterids</taxon>
        <taxon>lamiids</taxon>
        <taxon>Lamiales</taxon>
        <taxon>Oleaceae</taxon>
        <taxon>Forsythieae</taxon>
        <taxon>Forsythia</taxon>
    </lineage>
</organism>
<evidence type="ECO:0000256" key="7">
    <source>
        <dbReference type="SAM" id="MobiDB-lite"/>
    </source>
</evidence>
<comment type="similarity">
    <text evidence="6">Belongs to the WRKY group II-e family.</text>
</comment>
<dbReference type="Gene3D" id="2.20.25.80">
    <property type="entry name" value="WRKY domain"/>
    <property type="match status" value="1"/>
</dbReference>
<name>A0ABD1WLK9_9LAMI</name>
<evidence type="ECO:0000313" key="10">
    <source>
        <dbReference type="Proteomes" id="UP001604277"/>
    </source>
</evidence>
<keyword evidence="4" id="KW-0804">Transcription</keyword>
<evidence type="ECO:0000256" key="1">
    <source>
        <dbReference type="ARBA" id="ARBA00004123"/>
    </source>
</evidence>
<evidence type="ECO:0000256" key="4">
    <source>
        <dbReference type="ARBA" id="ARBA00023163"/>
    </source>
</evidence>
<keyword evidence="3" id="KW-0238">DNA-binding</keyword>
<evidence type="ECO:0000259" key="8">
    <source>
        <dbReference type="PROSITE" id="PS50811"/>
    </source>
</evidence>
<comment type="subcellular location">
    <subcellularLocation>
        <location evidence="1">Nucleus</location>
    </subcellularLocation>
</comment>
<protein>
    <submittedName>
        <fullName evidence="9">WRKY transcription factor 27</fullName>
    </submittedName>
</protein>
<evidence type="ECO:0000256" key="2">
    <source>
        <dbReference type="ARBA" id="ARBA00023015"/>
    </source>
</evidence>
<dbReference type="InterPro" id="IPR044810">
    <property type="entry name" value="WRKY_plant"/>
</dbReference>
<dbReference type="Pfam" id="PF03106">
    <property type="entry name" value="WRKY"/>
    <property type="match status" value="1"/>
</dbReference>
<feature type="region of interest" description="Disordered" evidence="7">
    <location>
        <begin position="218"/>
        <end position="290"/>
    </location>
</feature>
<feature type="domain" description="WRKY" evidence="8">
    <location>
        <begin position="159"/>
        <end position="225"/>
    </location>
</feature>
<dbReference type="Proteomes" id="UP001604277">
    <property type="component" value="Unassembled WGS sequence"/>
</dbReference>
<dbReference type="InterPro" id="IPR003657">
    <property type="entry name" value="WRKY_dom"/>
</dbReference>
<sequence>MDDDWDLYAVVKGCTTVSVASSSTTTTPVNNSDIAPAEDPFLSSGCMSTFLDDDTSFDFPSLMEDTSDGPFHGLEEFCKEFCIDKSASGITDTTTTSIPSHQKIQPPQEIHQLQPQQMNVQKEENPIIGSSFNFRTTNPQPIRPRGRKNQQKKMVREMTQEELSADSWAWRKYGQKPIKGSPYPRNYYRCSTSKGCAARKHVERSPTDPAIFVVSYTGEHTHPRPSQRNSLAGSTRTKFSPASISGEPTTNTNIPMVLPNSSCSSSALASGSSISPNTPLMEGENVPQNNDVEMVEEKVEVEDEDDDMLFPDDIMSEEIFKAFQETEWD</sequence>
<keyword evidence="5" id="KW-0539">Nucleus</keyword>
<dbReference type="SMART" id="SM00774">
    <property type="entry name" value="WRKY"/>
    <property type="match status" value="1"/>
</dbReference>